<evidence type="ECO:0000256" key="5">
    <source>
        <dbReference type="ARBA" id="ARBA00023136"/>
    </source>
</evidence>
<comment type="subcellular location">
    <subcellularLocation>
        <location evidence="1">Membrane</location>
        <topology evidence="1">Multi-pass membrane protein</topology>
    </subcellularLocation>
</comment>
<evidence type="ECO:0000256" key="2">
    <source>
        <dbReference type="ARBA" id="ARBA00006824"/>
    </source>
</evidence>
<evidence type="ECO:0000256" key="6">
    <source>
        <dbReference type="RuleBase" id="RU363053"/>
    </source>
</evidence>
<reference evidence="8" key="1">
    <citation type="submission" date="2021-01" db="EMBL/GenBank/DDBJ databases">
        <authorList>
            <person name="Corre E."/>
            <person name="Pelletier E."/>
            <person name="Niang G."/>
            <person name="Scheremetjew M."/>
            <person name="Finn R."/>
            <person name="Kale V."/>
            <person name="Holt S."/>
            <person name="Cochrane G."/>
            <person name="Meng A."/>
            <person name="Brown T."/>
            <person name="Cohen L."/>
        </authorList>
    </citation>
    <scope>NUCLEOTIDE SEQUENCE</scope>
    <source>
        <strain evidence="8">CCMP281</strain>
    </source>
</reference>
<gene>
    <name evidence="8" type="ORF">HERI1096_LOCUS11541</name>
</gene>
<dbReference type="InterPro" id="IPR007248">
    <property type="entry name" value="Mpv17_PMP22"/>
</dbReference>
<keyword evidence="7" id="KW-0732">Signal</keyword>
<evidence type="ECO:0000256" key="7">
    <source>
        <dbReference type="SAM" id="SignalP"/>
    </source>
</evidence>
<dbReference type="PANTHER" id="PTHR11266:SF17">
    <property type="entry name" value="PROTEIN MPV17"/>
    <property type="match status" value="1"/>
</dbReference>
<accession>A0A7S3AQ08</accession>
<dbReference type="Pfam" id="PF04117">
    <property type="entry name" value="Mpv17_PMP22"/>
    <property type="match status" value="1"/>
</dbReference>
<sequence>MSIASMVLLKLASAYTTALATAPLQTKSATAAIVAVVGDALAQRSDPTVAGYEVMRGQSFAAFGALYSGAWQHHLFGWLSTHCTGSFAAAQCTLLNQLLVVPLLYVPMFFLLSGLTRGLGLKAIVAGARQRYLPLLCSNWRFWLPVQTLCFACLTPDLLVPVTCCAGIVWNLILSSIAYSSNTKVVGGARPRRRLGARVGGRQRRLGSRIRQPAWRSPEGGAVDIEAAAACGLASGAI</sequence>
<dbReference type="PANTHER" id="PTHR11266">
    <property type="entry name" value="PEROXISOMAL MEMBRANE PROTEIN 2, PXMP2 MPV17"/>
    <property type="match status" value="1"/>
</dbReference>
<feature type="signal peptide" evidence="7">
    <location>
        <begin position="1"/>
        <end position="20"/>
    </location>
</feature>
<dbReference type="AlphaFoldDB" id="A0A7S3AQ08"/>
<evidence type="ECO:0000256" key="4">
    <source>
        <dbReference type="ARBA" id="ARBA00022989"/>
    </source>
</evidence>
<dbReference type="EMBL" id="HBHX01020690">
    <property type="protein sequence ID" value="CAE0110881.1"/>
    <property type="molecule type" value="Transcribed_RNA"/>
</dbReference>
<keyword evidence="3" id="KW-0812">Transmembrane</keyword>
<protein>
    <submittedName>
        <fullName evidence="8">Uncharacterized protein</fullName>
    </submittedName>
</protein>
<organism evidence="8">
    <name type="scientific">Haptolina ericina</name>
    <dbReference type="NCBI Taxonomy" id="156174"/>
    <lineage>
        <taxon>Eukaryota</taxon>
        <taxon>Haptista</taxon>
        <taxon>Haptophyta</taxon>
        <taxon>Prymnesiophyceae</taxon>
        <taxon>Prymnesiales</taxon>
        <taxon>Prymnesiaceae</taxon>
        <taxon>Haptolina</taxon>
    </lineage>
</organism>
<evidence type="ECO:0000256" key="1">
    <source>
        <dbReference type="ARBA" id="ARBA00004141"/>
    </source>
</evidence>
<proteinExistence type="inferred from homology"/>
<dbReference type="GO" id="GO:0016020">
    <property type="term" value="C:membrane"/>
    <property type="evidence" value="ECO:0007669"/>
    <property type="project" value="UniProtKB-SubCell"/>
</dbReference>
<name>A0A7S3AQ08_9EUKA</name>
<evidence type="ECO:0000256" key="3">
    <source>
        <dbReference type="ARBA" id="ARBA00022692"/>
    </source>
</evidence>
<feature type="chain" id="PRO_5030951702" evidence="7">
    <location>
        <begin position="21"/>
        <end position="238"/>
    </location>
</feature>
<comment type="similarity">
    <text evidence="2 6">Belongs to the peroxisomal membrane protein PXMP2/4 family.</text>
</comment>
<keyword evidence="4" id="KW-1133">Transmembrane helix</keyword>
<keyword evidence="5" id="KW-0472">Membrane</keyword>
<dbReference type="GO" id="GO:0005737">
    <property type="term" value="C:cytoplasm"/>
    <property type="evidence" value="ECO:0007669"/>
    <property type="project" value="TreeGrafter"/>
</dbReference>
<evidence type="ECO:0000313" key="8">
    <source>
        <dbReference type="EMBL" id="CAE0110881.1"/>
    </source>
</evidence>